<sequence length="211" mass="23171">TMNLISLLSCLSVLLPSDANFSLTLSCFQMGANGYMSSTGTISYDAYGQRMRVRNAGIVGNQTFTLDQLMLFIYYEIDWSKLSCKKLPLDASFIPMQVPSDATLVGQAIVGSSSAWGMGILTNTWSGKLSENSFYTSLFTEIGCIPVTFTGYTPQSGQTTINTFNWVLGISNPMDFFPPIICTSSKLEETETPHNVFTALQSLAMKTKRHL</sequence>
<evidence type="ECO:0000313" key="3">
    <source>
        <dbReference type="Ensembl" id="ENSONIP00000072429.1"/>
    </source>
</evidence>
<reference evidence="3" key="3">
    <citation type="submission" date="2025-09" db="UniProtKB">
        <authorList>
            <consortium name="Ensembl"/>
        </authorList>
    </citation>
    <scope>IDENTIFICATION</scope>
</reference>
<dbReference type="InterPro" id="IPR001299">
    <property type="entry name" value="Ependymin"/>
</dbReference>
<evidence type="ECO:0000256" key="1">
    <source>
        <dbReference type="ARBA" id="ARBA00010771"/>
    </source>
</evidence>
<dbReference type="OMA" id="ANGYMSS"/>
<comment type="similarity">
    <text evidence="1">Belongs to the ependymin family.</text>
</comment>
<dbReference type="Proteomes" id="UP000005207">
    <property type="component" value="Linkage group LG6"/>
</dbReference>
<dbReference type="PANTHER" id="PTHR10697">
    <property type="entry name" value="MAMMALIAN EPENDYMIN-RELATED PROTEIN 1"/>
    <property type="match status" value="1"/>
</dbReference>
<feature type="chain" id="PRO_5025333181" description="Ependymin-like 1" evidence="2">
    <location>
        <begin position="20"/>
        <end position="211"/>
    </location>
</feature>
<dbReference type="Pfam" id="PF00811">
    <property type="entry name" value="Ependymin"/>
    <property type="match status" value="1"/>
</dbReference>
<dbReference type="PANTHER" id="PTHR10697:SF5">
    <property type="entry name" value="EPENDYMIN-RELATED"/>
    <property type="match status" value="1"/>
</dbReference>
<dbReference type="GO" id="GO:0005576">
    <property type="term" value="C:extracellular region"/>
    <property type="evidence" value="ECO:0007669"/>
    <property type="project" value="InterPro"/>
</dbReference>
<dbReference type="GeneTree" id="ENSGT00940000164430"/>
<feature type="signal peptide" evidence="2">
    <location>
        <begin position="1"/>
        <end position="19"/>
    </location>
</feature>
<name>A0A669ELY5_ORENI</name>
<reference evidence="3" key="2">
    <citation type="submission" date="2025-08" db="UniProtKB">
        <authorList>
            <consortium name="Ensembl"/>
        </authorList>
    </citation>
    <scope>IDENTIFICATION</scope>
</reference>
<dbReference type="Ensembl" id="ENSONIT00000050726.1">
    <property type="protein sequence ID" value="ENSONIP00000072429.1"/>
    <property type="gene ID" value="ENSONIG00000034109.1"/>
</dbReference>
<dbReference type="AlphaFoldDB" id="A0A669ELY5"/>
<reference evidence="4" key="1">
    <citation type="submission" date="2012-01" db="EMBL/GenBank/DDBJ databases">
        <title>The Genome Sequence of Oreochromis niloticus (Nile Tilapia).</title>
        <authorList>
            <consortium name="Broad Institute Genome Assembly Team"/>
            <consortium name="Broad Institute Sequencing Platform"/>
            <person name="Di Palma F."/>
            <person name="Johnson J."/>
            <person name="Lander E.S."/>
            <person name="Lindblad-Toh K."/>
        </authorList>
    </citation>
    <scope>NUCLEOTIDE SEQUENCE [LARGE SCALE GENOMIC DNA]</scope>
</reference>
<dbReference type="SMART" id="SM00026">
    <property type="entry name" value="EPEND"/>
    <property type="match status" value="1"/>
</dbReference>
<dbReference type="GO" id="GO:0005764">
    <property type="term" value="C:lysosome"/>
    <property type="evidence" value="ECO:0007669"/>
    <property type="project" value="TreeGrafter"/>
</dbReference>
<evidence type="ECO:0008006" key="5">
    <source>
        <dbReference type="Google" id="ProtNLM"/>
    </source>
</evidence>
<dbReference type="GO" id="GO:0005509">
    <property type="term" value="F:calcium ion binding"/>
    <property type="evidence" value="ECO:0007669"/>
    <property type="project" value="InterPro"/>
</dbReference>
<evidence type="ECO:0000256" key="2">
    <source>
        <dbReference type="SAM" id="SignalP"/>
    </source>
</evidence>
<protein>
    <recommendedName>
        <fullName evidence="5">Ependymin-like 1</fullName>
    </recommendedName>
</protein>
<proteinExistence type="inferred from homology"/>
<dbReference type="PRINTS" id="PR00317">
    <property type="entry name" value="EPENDYMIN"/>
</dbReference>
<dbReference type="InParanoid" id="A0A669ELY5"/>
<keyword evidence="2" id="KW-0732">Signal</keyword>
<organism evidence="3 4">
    <name type="scientific">Oreochromis niloticus</name>
    <name type="common">Nile tilapia</name>
    <name type="synonym">Tilapia nilotica</name>
    <dbReference type="NCBI Taxonomy" id="8128"/>
    <lineage>
        <taxon>Eukaryota</taxon>
        <taxon>Metazoa</taxon>
        <taxon>Chordata</taxon>
        <taxon>Craniata</taxon>
        <taxon>Vertebrata</taxon>
        <taxon>Euteleostomi</taxon>
        <taxon>Actinopterygii</taxon>
        <taxon>Neopterygii</taxon>
        <taxon>Teleostei</taxon>
        <taxon>Neoteleostei</taxon>
        <taxon>Acanthomorphata</taxon>
        <taxon>Ovalentaria</taxon>
        <taxon>Cichlomorphae</taxon>
        <taxon>Cichliformes</taxon>
        <taxon>Cichlidae</taxon>
        <taxon>African cichlids</taxon>
        <taxon>Pseudocrenilabrinae</taxon>
        <taxon>Oreochromini</taxon>
        <taxon>Oreochromis</taxon>
    </lineage>
</organism>
<gene>
    <name evidence="3" type="primary">LOC102077921</name>
</gene>
<dbReference type="GO" id="GO:0007160">
    <property type="term" value="P:cell-matrix adhesion"/>
    <property type="evidence" value="ECO:0007669"/>
    <property type="project" value="InterPro"/>
</dbReference>
<keyword evidence="4" id="KW-1185">Reference proteome</keyword>
<accession>A0A669ELY5</accession>
<evidence type="ECO:0000313" key="4">
    <source>
        <dbReference type="Proteomes" id="UP000005207"/>
    </source>
</evidence>